<dbReference type="AlphaFoldDB" id="A0A2I0TYR6"/>
<gene>
    <name evidence="1" type="ORF">llap_10737</name>
</gene>
<evidence type="ECO:0000313" key="2">
    <source>
        <dbReference type="Proteomes" id="UP000233556"/>
    </source>
</evidence>
<accession>A0A2I0TYR6</accession>
<protein>
    <recommendedName>
        <fullName evidence="3">Rna-directed dna polymerase from mobile element jockey-like</fullName>
    </recommendedName>
</protein>
<dbReference type="EMBL" id="KZ506612">
    <property type="protein sequence ID" value="PKU38964.1"/>
    <property type="molecule type" value="Genomic_DNA"/>
</dbReference>
<name>A0A2I0TYR6_LIMLA</name>
<evidence type="ECO:0008006" key="3">
    <source>
        <dbReference type="Google" id="ProtNLM"/>
    </source>
</evidence>
<keyword evidence="2" id="KW-1185">Reference proteome</keyword>
<reference evidence="2" key="1">
    <citation type="submission" date="2017-11" db="EMBL/GenBank/DDBJ databases">
        <authorList>
            <person name="Lima N.C."/>
            <person name="Parody-Merino A.M."/>
            <person name="Battley P.F."/>
            <person name="Fidler A.E."/>
            <person name="Prosdocimi F."/>
        </authorList>
    </citation>
    <scope>NUCLEOTIDE SEQUENCE [LARGE SCALE GENOMIC DNA]</scope>
</reference>
<sequence length="234" mass="26714">MSKEKPKTMAITPPCRRGPQLATSLWLDLFLTSWSHVYHIFTPINESLSYSECYLSHEKGESIISCVCWQSILLTLLAIHPPALTLAEIAAQGSGGITIAGVLGPPAQEGQERIQPRAMNMIKEMEHLSYEERLRDLGLFSLEKRRLRGDLINAYQYLKGRCQEDGVRLFSVVPGDRARVNGHKLEHRKFCLNMKKNFTLRVTEHWKRLPREVVESPSLETFKTHLDAFLCNLL</sequence>
<dbReference type="Proteomes" id="UP000233556">
    <property type="component" value="Unassembled WGS sequence"/>
</dbReference>
<reference evidence="2" key="2">
    <citation type="submission" date="2017-12" db="EMBL/GenBank/DDBJ databases">
        <title>Genome sequence of the Bar-tailed Godwit (Limosa lapponica baueri).</title>
        <authorList>
            <person name="Lima N.C.B."/>
            <person name="Parody-Merino A.M."/>
            <person name="Battley P.F."/>
            <person name="Fidler A.E."/>
            <person name="Prosdocimi F."/>
        </authorList>
    </citation>
    <scope>NUCLEOTIDE SEQUENCE [LARGE SCALE GENOMIC DNA]</scope>
</reference>
<proteinExistence type="predicted"/>
<evidence type="ECO:0000313" key="1">
    <source>
        <dbReference type="EMBL" id="PKU38964.1"/>
    </source>
</evidence>
<organism evidence="1 2">
    <name type="scientific">Limosa lapponica baueri</name>
    <dbReference type="NCBI Taxonomy" id="1758121"/>
    <lineage>
        <taxon>Eukaryota</taxon>
        <taxon>Metazoa</taxon>
        <taxon>Chordata</taxon>
        <taxon>Craniata</taxon>
        <taxon>Vertebrata</taxon>
        <taxon>Euteleostomi</taxon>
        <taxon>Archelosauria</taxon>
        <taxon>Archosauria</taxon>
        <taxon>Dinosauria</taxon>
        <taxon>Saurischia</taxon>
        <taxon>Theropoda</taxon>
        <taxon>Coelurosauria</taxon>
        <taxon>Aves</taxon>
        <taxon>Neognathae</taxon>
        <taxon>Neoaves</taxon>
        <taxon>Charadriiformes</taxon>
        <taxon>Scolopacidae</taxon>
        <taxon>Limosa</taxon>
    </lineage>
</organism>